<evidence type="ECO:0000256" key="7">
    <source>
        <dbReference type="SAM" id="Phobius"/>
    </source>
</evidence>
<dbReference type="RefSeq" id="WP_008478995.1">
    <property type="nucleotide sequence ID" value="NZ_CAGS01000305.1"/>
</dbReference>
<evidence type="ECO:0000256" key="6">
    <source>
        <dbReference type="ARBA" id="ARBA00023136"/>
    </source>
</evidence>
<proteinExistence type="predicted"/>
<dbReference type="NCBIfam" id="TIGR00711">
    <property type="entry name" value="efflux_EmrB"/>
    <property type="match status" value="1"/>
</dbReference>
<feature type="transmembrane region" description="Helical" evidence="7">
    <location>
        <begin position="399"/>
        <end position="419"/>
    </location>
</feature>
<feature type="transmembrane region" description="Helical" evidence="7">
    <location>
        <begin position="99"/>
        <end position="123"/>
    </location>
</feature>
<dbReference type="PANTHER" id="PTHR23501:SF191">
    <property type="entry name" value="VACUOLAR BASIC AMINO ACID TRANSPORTER 4"/>
    <property type="match status" value="1"/>
</dbReference>
<dbReference type="EMBL" id="CAGS01000305">
    <property type="protein sequence ID" value="CCF84665.1"/>
    <property type="molecule type" value="Genomic_DNA"/>
</dbReference>
<keyword evidence="5 7" id="KW-1133">Transmembrane helix</keyword>
<dbReference type="InterPro" id="IPR011701">
    <property type="entry name" value="MFS"/>
</dbReference>
<comment type="caution">
    <text evidence="9">The sequence shown here is derived from an EMBL/GenBank/DDBJ whole genome shotgun (WGS) entry which is preliminary data.</text>
</comment>
<feature type="transmembrane region" description="Helical" evidence="7">
    <location>
        <begin position="357"/>
        <end position="378"/>
    </location>
</feature>
<dbReference type="GO" id="GO:0022857">
    <property type="term" value="F:transmembrane transporter activity"/>
    <property type="evidence" value="ECO:0007669"/>
    <property type="project" value="InterPro"/>
</dbReference>
<feature type="transmembrane region" description="Helical" evidence="7">
    <location>
        <begin position="193"/>
        <end position="215"/>
    </location>
</feature>
<evidence type="ECO:0000256" key="4">
    <source>
        <dbReference type="ARBA" id="ARBA00022692"/>
    </source>
</evidence>
<feature type="transmembrane region" description="Helical" evidence="7">
    <location>
        <begin position="221"/>
        <end position="242"/>
    </location>
</feature>
<feature type="transmembrane region" description="Helical" evidence="7">
    <location>
        <begin position="323"/>
        <end position="345"/>
    </location>
</feature>
<dbReference type="Pfam" id="PF07690">
    <property type="entry name" value="MFS_1"/>
    <property type="match status" value="1"/>
</dbReference>
<evidence type="ECO:0000259" key="8">
    <source>
        <dbReference type="PROSITE" id="PS50850"/>
    </source>
</evidence>
<dbReference type="Proteomes" id="UP000004221">
    <property type="component" value="Unassembled WGS sequence"/>
</dbReference>
<dbReference type="GO" id="GO:0005886">
    <property type="term" value="C:plasma membrane"/>
    <property type="evidence" value="ECO:0007669"/>
    <property type="project" value="UniProtKB-SubCell"/>
</dbReference>
<evidence type="ECO:0000313" key="10">
    <source>
        <dbReference type="Proteomes" id="UP000004221"/>
    </source>
</evidence>
<keyword evidence="10" id="KW-1185">Reference proteome</keyword>
<feature type="transmembrane region" description="Helical" evidence="7">
    <location>
        <begin position="262"/>
        <end position="283"/>
    </location>
</feature>
<dbReference type="FunFam" id="1.20.1720.10:FF:000004">
    <property type="entry name" value="EmrB/QacA family drug resistance transporter"/>
    <property type="match status" value="1"/>
</dbReference>
<dbReference type="InterPro" id="IPR036259">
    <property type="entry name" value="MFS_trans_sf"/>
</dbReference>
<accession>I4EJ03</accession>
<evidence type="ECO:0000256" key="2">
    <source>
        <dbReference type="ARBA" id="ARBA00022448"/>
    </source>
</evidence>
<feature type="transmembrane region" description="Helical" evidence="7">
    <location>
        <begin position="160"/>
        <end position="181"/>
    </location>
</feature>
<dbReference type="InterPro" id="IPR004638">
    <property type="entry name" value="EmrB-like"/>
</dbReference>
<keyword evidence="4 7" id="KW-0812">Transmembrane</keyword>
<feature type="transmembrane region" description="Helical" evidence="7">
    <location>
        <begin position="74"/>
        <end position="93"/>
    </location>
</feature>
<evidence type="ECO:0000256" key="5">
    <source>
        <dbReference type="ARBA" id="ARBA00022989"/>
    </source>
</evidence>
<feature type="domain" description="Major facilitator superfamily (MFS) profile" evidence="8">
    <location>
        <begin position="9"/>
        <end position="485"/>
    </location>
</feature>
<comment type="subcellular location">
    <subcellularLocation>
        <location evidence="1">Cell membrane</location>
        <topology evidence="1">Multi-pass membrane protein</topology>
    </subcellularLocation>
</comment>
<dbReference type="CDD" id="cd17502">
    <property type="entry name" value="MFS_Azr1_MDR_like"/>
    <property type="match status" value="1"/>
</dbReference>
<dbReference type="AlphaFoldDB" id="I4EJ03"/>
<evidence type="ECO:0000256" key="3">
    <source>
        <dbReference type="ARBA" id="ARBA00022475"/>
    </source>
</evidence>
<feature type="transmembrane region" description="Helical" evidence="7">
    <location>
        <begin position="7"/>
        <end position="31"/>
    </location>
</feature>
<dbReference type="Gene3D" id="1.20.1250.20">
    <property type="entry name" value="MFS general substrate transporter like domains"/>
    <property type="match status" value="1"/>
</dbReference>
<dbReference type="SUPFAM" id="SSF103473">
    <property type="entry name" value="MFS general substrate transporter"/>
    <property type="match status" value="1"/>
</dbReference>
<dbReference type="OrthoDB" id="146256at2"/>
<gene>
    <name evidence="9" type="ORF">NITHO_3730001</name>
</gene>
<feature type="transmembrane region" description="Helical" evidence="7">
    <location>
        <begin position="135"/>
        <end position="154"/>
    </location>
</feature>
<keyword evidence="2" id="KW-0813">Transport</keyword>
<dbReference type="InterPro" id="IPR020846">
    <property type="entry name" value="MFS_dom"/>
</dbReference>
<keyword evidence="6 7" id="KW-0472">Membrane</keyword>
<dbReference type="Gene3D" id="1.20.1720.10">
    <property type="entry name" value="Multidrug resistance protein D"/>
    <property type="match status" value="1"/>
</dbReference>
<reference evidence="9 10" key="1">
    <citation type="journal article" date="2012" name="ISME J.">
        <title>Nitrification expanded: discovery, physiology and genomics of a nitrite-oxidizing bacterium from the phylum Chloroflexi.</title>
        <authorList>
            <person name="Sorokin D.Y."/>
            <person name="Lucker S."/>
            <person name="Vejmelkova D."/>
            <person name="Kostrikina N.A."/>
            <person name="Kleerebezem R."/>
            <person name="Rijpstra W.I."/>
            <person name="Damste J.S."/>
            <person name="Le Paslier D."/>
            <person name="Muyzer G."/>
            <person name="Wagner M."/>
            <person name="van Loosdrecht M.C."/>
            <person name="Daims H."/>
        </authorList>
    </citation>
    <scope>NUCLEOTIDE SEQUENCE [LARGE SCALE GENOMIC DNA]</scope>
    <source>
        <strain evidence="10">none</strain>
    </source>
</reference>
<dbReference type="PRINTS" id="PR01036">
    <property type="entry name" value="TCRTETB"/>
</dbReference>
<feature type="transmembrane region" description="Helical" evidence="7">
    <location>
        <begin position="289"/>
        <end position="311"/>
    </location>
</feature>
<name>I4EJ03_9BACT</name>
<sequence>MTRSNRRIVVIAIMLGTFLAALDTTIVGTAMPTVIGELGGLSLYSWVFSAYLLTSTTTIPLYGRLADLYGRKPLFLIAAVLFLAGSALCGAAQSMPQLVAFRAIQGLGAGGIIPITLTIFGDIFSVEERARMQGLISAVWGASAVAGPTVGGFIVDYVNWRWVFYINLPFGIASTLLLWLFLKERVERRSHRIDYAGTLSLTMSITCLLVALLAASENPSWFSPAVLGAFLAAAVLLAHFIWNERRVEEPILPLHIFRKGVIGVSFLASILVGAGMFGVTSYLPLFVQGVLGGSAVTAGMVIAPYSIGWSVTSILSGRLIMRFGYRFSVVAGLAIIVLAGLLLQVVPHGDNTLWEAIAASGISGIGMGLSATAFMIATQSAVGWAERGVATASIQFSRTIGGTIGVAALGTILSAGMGARLAGVEGVEAGANALLDPIIRGTLAPDTLQALQSALSGSLAMVYLSILGIALAAFLIVLLAFPRGGVYELQAVEDAATGSRSSRAEERDAATGLTRD</sequence>
<dbReference type="PANTHER" id="PTHR23501">
    <property type="entry name" value="MAJOR FACILITATOR SUPERFAMILY"/>
    <property type="match status" value="1"/>
</dbReference>
<keyword evidence="3" id="KW-1003">Cell membrane</keyword>
<feature type="transmembrane region" description="Helical" evidence="7">
    <location>
        <begin position="460"/>
        <end position="481"/>
    </location>
</feature>
<organism evidence="9 10">
    <name type="scientific">Nitrolancea hollandica Lb</name>
    <dbReference type="NCBI Taxonomy" id="1129897"/>
    <lineage>
        <taxon>Bacteria</taxon>
        <taxon>Pseudomonadati</taxon>
        <taxon>Thermomicrobiota</taxon>
        <taxon>Thermomicrobia</taxon>
        <taxon>Sphaerobacterales</taxon>
        <taxon>Sphaerobacterineae</taxon>
        <taxon>Sphaerobacteraceae</taxon>
        <taxon>Nitrolancea</taxon>
    </lineage>
</organism>
<evidence type="ECO:0000256" key="1">
    <source>
        <dbReference type="ARBA" id="ARBA00004651"/>
    </source>
</evidence>
<dbReference type="PROSITE" id="PS50850">
    <property type="entry name" value="MFS"/>
    <property type="match status" value="1"/>
</dbReference>
<protein>
    <submittedName>
        <fullName evidence="9">Drug resistance transporter, EmrB/QacA subfamily</fullName>
    </submittedName>
</protein>
<evidence type="ECO:0000313" key="9">
    <source>
        <dbReference type="EMBL" id="CCF84665.1"/>
    </source>
</evidence>
<feature type="transmembrane region" description="Helical" evidence="7">
    <location>
        <begin position="43"/>
        <end position="62"/>
    </location>
</feature>